<evidence type="ECO:0000313" key="3">
    <source>
        <dbReference type="Proteomes" id="UP001605036"/>
    </source>
</evidence>
<proteinExistence type="predicted"/>
<feature type="signal peptide" evidence="1">
    <location>
        <begin position="1"/>
        <end position="26"/>
    </location>
</feature>
<keyword evidence="3" id="KW-1185">Reference proteome</keyword>
<name>A0ABD1ZDV7_9MARC</name>
<protein>
    <submittedName>
        <fullName evidence="2">Uncharacterized protein</fullName>
    </submittedName>
</protein>
<organism evidence="2 3">
    <name type="scientific">Riccia fluitans</name>
    <dbReference type="NCBI Taxonomy" id="41844"/>
    <lineage>
        <taxon>Eukaryota</taxon>
        <taxon>Viridiplantae</taxon>
        <taxon>Streptophyta</taxon>
        <taxon>Embryophyta</taxon>
        <taxon>Marchantiophyta</taxon>
        <taxon>Marchantiopsida</taxon>
        <taxon>Marchantiidae</taxon>
        <taxon>Marchantiales</taxon>
        <taxon>Ricciaceae</taxon>
        <taxon>Riccia</taxon>
    </lineage>
</organism>
<evidence type="ECO:0000313" key="2">
    <source>
        <dbReference type="EMBL" id="KAL2645124.1"/>
    </source>
</evidence>
<dbReference type="EMBL" id="JBHFFA010000002">
    <property type="protein sequence ID" value="KAL2645124.1"/>
    <property type="molecule type" value="Genomic_DNA"/>
</dbReference>
<sequence length="72" mass="7676">MATRRAASALWLGAASLLTAALLAAALRVANTLKRPRGRFRVREWEKERCGEAPGGAVPSGAVQYLEEIGLV</sequence>
<dbReference type="Proteomes" id="UP001605036">
    <property type="component" value="Unassembled WGS sequence"/>
</dbReference>
<dbReference type="AlphaFoldDB" id="A0ABD1ZDV7"/>
<keyword evidence="1" id="KW-0732">Signal</keyword>
<evidence type="ECO:0000256" key="1">
    <source>
        <dbReference type="SAM" id="SignalP"/>
    </source>
</evidence>
<reference evidence="2 3" key="1">
    <citation type="submission" date="2024-09" db="EMBL/GenBank/DDBJ databases">
        <title>Chromosome-scale assembly of Riccia fluitans.</title>
        <authorList>
            <person name="Paukszto L."/>
            <person name="Sawicki J."/>
            <person name="Karawczyk K."/>
            <person name="Piernik-Szablinska J."/>
            <person name="Szczecinska M."/>
            <person name="Mazdziarz M."/>
        </authorList>
    </citation>
    <scope>NUCLEOTIDE SEQUENCE [LARGE SCALE GENOMIC DNA]</scope>
    <source>
        <strain evidence="2">Rf_01</strain>
        <tissue evidence="2">Aerial parts of the thallus</tissue>
    </source>
</reference>
<accession>A0ABD1ZDV7</accession>
<gene>
    <name evidence="2" type="ORF">R1flu_012711</name>
</gene>
<comment type="caution">
    <text evidence="2">The sequence shown here is derived from an EMBL/GenBank/DDBJ whole genome shotgun (WGS) entry which is preliminary data.</text>
</comment>
<feature type="chain" id="PRO_5044814653" evidence="1">
    <location>
        <begin position="27"/>
        <end position="72"/>
    </location>
</feature>